<evidence type="ECO:0000313" key="4">
    <source>
        <dbReference type="EMBL" id="KAG2637235.1"/>
    </source>
</evidence>
<name>A0A8T0VR31_PANVG</name>
<feature type="domain" description="Plastocyanin-like" evidence="3">
    <location>
        <begin position="38"/>
        <end position="88"/>
    </location>
</feature>
<reference evidence="4 5" key="1">
    <citation type="submission" date="2020-05" db="EMBL/GenBank/DDBJ databases">
        <title>WGS assembly of Panicum virgatum.</title>
        <authorList>
            <person name="Lovell J.T."/>
            <person name="Jenkins J."/>
            <person name="Shu S."/>
            <person name="Juenger T.E."/>
            <person name="Schmutz J."/>
        </authorList>
    </citation>
    <scope>NUCLEOTIDE SEQUENCE [LARGE SCALE GENOMIC DNA]</scope>
    <source>
        <strain evidence="5">cv. AP13</strain>
    </source>
</reference>
<comment type="caution">
    <text evidence="4">The sequence shown here is derived from an EMBL/GenBank/DDBJ whole genome shotgun (WGS) entry which is preliminary data.</text>
</comment>
<evidence type="ECO:0000256" key="2">
    <source>
        <dbReference type="SAM" id="SignalP"/>
    </source>
</evidence>
<dbReference type="GO" id="GO:0005507">
    <property type="term" value="F:copper ion binding"/>
    <property type="evidence" value="ECO:0007669"/>
    <property type="project" value="InterPro"/>
</dbReference>
<protein>
    <recommendedName>
        <fullName evidence="3">Plastocyanin-like domain-containing protein</fullName>
    </recommendedName>
</protein>
<dbReference type="EMBL" id="CM029040">
    <property type="protein sequence ID" value="KAG2637235.1"/>
    <property type="molecule type" value="Genomic_DNA"/>
</dbReference>
<dbReference type="Proteomes" id="UP000823388">
    <property type="component" value="Chromosome 2N"/>
</dbReference>
<evidence type="ECO:0000313" key="5">
    <source>
        <dbReference type="Proteomes" id="UP000823388"/>
    </source>
</evidence>
<dbReference type="InterPro" id="IPR011707">
    <property type="entry name" value="Cu-oxidase-like_N"/>
</dbReference>
<dbReference type="OrthoDB" id="2121828at2759"/>
<evidence type="ECO:0000259" key="3">
    <source>
        <dbReference type="Pfam" id="PF07732"/>
    </source>
</evidence>
<dbReference type="InterPro" id="IPR008972">
    <property type="entry name" value="Cupredoxin"/>
</dbReference>
<dbReference type="SUPFAM" id="SSF49503">
    <property type="entry name" value="Cupredoxins"/>
    <property type="match status" value="1"/>
</dbReference>
<feature type="signal peptide" evidence="2">
    <location>
        <begin position="1"/>
        <end position="27"/>
    </location>
</feature>
<keyword evidence="5" id="KW-1185">Reference proteome</keyword>
<gene>
    <name evidence="4" type="ORF">PVAP13_2NG507903</name>
</gene>
<dbReference type="Pfam" id="PF07732">
    <property type="entry name" value="Cu-oxidase_3"/>
    <property type="match status" value="1"/>
</dbReference>
<sequence>MAGGNGAAARLVLFFAGLLIVPLLVAGDDPYRFFTWTVTYGDIYPLGVKQQGILINNQFPGPQIEAVTNDNLIINVFNKLNEPFLLSWYRPVTPFLTHLHSPVVFSPHRSSPCPHAPPLLLRRLHFIHLKITNATKGIYLKATT</sequence>
<feature type="chain" id="PRO_5035772092" description="Plastocyanin-like domain-containing protein" evidence="2">
    <location>
        <begin position="28"/>
        <end position="144"/>
    </location>
</feature>
<evidence type="ECO:0000256" key="1">
    <source>
        <dbReference type="ARBA" id="ARBA00010609"/>
    </source>
</evidence>
<keyword evidence="2" id="KW-0732">Signal</keyword>
<comment type="similarity">
    <text evidence="1">Belongs to the multicopper oxidase family.</text>
</comment>
<dbReference type="AlphaFoldDB" id="A0A8T0VR31"/>
<accession>A0A8T0VR31</accession>
<organism evidence="4 5">
    <name type="scientific">Panicum virgatum</name>
    <name type="common">Blackwell switchgrass</name>
    <dbReference type="NCBI Taxonomy" id="38727"/>
    <lineage>
        <taxon>Eukaryota</taxon>
        <taxon>Viridiplantae</taxon>
        <taxon>Streptophyta</taxon>
        <taxon>Embryophyta</taxon>
        <taxon>Tracheophyta</taxon>
        <taxon>Spermatophyta</taxon>
        <taxon>Magnoliopsida</taxon>
        <taxon>Liliopsida</taxon>
        <taxon>Poales</taxon>
        <taxon>Poaceae</taxon>
        <taxon>PACMAD clade</taxon>
        <taxon>Panicoideae</taxon>
        <taxon>Panicodae</taxon>
        <taxon>Paniceae</taxon>
        <taxon>Panicinae</taxon>
        <taxon>Panicum</taxon>
        <taxon>Panicum sect. Hiantes</taxon>
    </lineage>
</organism>
<dbReference type="Gene3D" id="2.60.40.420">
    <property type="entry name" value="Cupredoxins - blue copper proteins"/>
    <property type="match status" value="1"/>
</dbReference>
<proteinExistence type="inferred from homology"/>